<name>A0AAE0LIT8_9CHLO</name>
<proteinExistence type="predicted"/>
<dbReference type="AlphaFoldDB" id="A0AAE0LIT8"/>
<accession>A0AAE0LIT8</accession>
<gene>
    <name evidence="2" type="ORF">CYMTET_5488</name>
</gene>
<dbReference type="Proteomes" id="UP001190700">
    <property type="component" value="Unassembled WGS sequence"/>
</dbReference>
<reference evidence="2 3" key="1">
    <citation type="journal article" date="2015" name="Genome Biol. Evol.">
        <title>Comparative Genomics of a Bacterivorous Green Alga Reveals Evolutionary Causalities and Consequences of Phago-Mixotrophic Mode of Nutrition.</title>
        <authorList>
            <person name="Burns J.A."/>
            <person name="Paasch A."/>
            <person name="Narechania A."/>
            <person name="Kim E."/>
        </authorList>
    </citation>
    <scope>NUCLEOTIDE SEQUENCE [LARGE SCALE GENOMIC DNA]</scope>
    <source>
        <strain evidence="2 3">PLY_AMNH</strain>
    </source>
</reference>
<protein>
    <submittedName>
        <fullName evidence="2">Uncharacterized protein</fullName>
    </submittedName>
</protein>
<dbReference type="EMBL" id="LGRX02001052">
    <property type="protein sequence ID" value="KAK3286981.1"/>
    <property type="molecule type" value="Genomic_DNA"/>
</dbReference>
<sequence length="577" mass="64235">MSSKSVIASTVSGRGSPVTHQKERKVCWYGGDFGEPEQYLRGSKGDYVDGARVLVVRCSRRLKEVSAGLGGKILERADAHGVSQEAKRKGPLCVLWEELPFGADEPCPETIPINFKNSFAVSRARLLSRSKEFYQKLYDWVAAEPKINAYAMEFLWLALLRYDEFSANRPPPAVPVPLPPPSPLIPPPAPKSPPPPHVPGAPPPCTDCPEYTRLPIILVLSFAHPAGVIGGYGTLVERCLLLMAYKPYFLKLVFMLAENNEEPLQRLRNDHRFAGHDFVNCPGWENLHGQGSSKFATRMQAGVKGFTHRWRTYECAGDVMKKHGLQPGSEARGVLYIHMDFWLHPWKLQNLNLDIPWVFEGFLTPVTSRDIPLYKRFWELGQYDVPDCIDFKRPLNVLRLPDAWEGITWFWDRVNEAHEAANEVCAHGIGAGCPRASPEDREGRACAGWSDGFYFPRAAFTTNASCPAGSGCKSVFDTVLAPFIKREVFHETGVRTILHLLAAGLPGGDSPQGLHKIRCYGSCCNNPGSPDDIAQWMCGHPVHLQHREVQTALKALLVNQSSSQNLTMKGGLIEEWS</sequence>
<organism evidence="2 3">
    <name type="scientific">Cymbomonas tetramitiformis</name>
    <dbReference type="NCBI Taxonomy" id="36881"/>
    <lineage>
        <taxon>Eukaryota</taxon>
        <taxon>Viridiplantae</taxon>
        <taxon>Chlorophyta</taxon>
        <taxon>Pyramimonadophyceae</taxon>
        <taxon>Pyramimonadales</taxon>
        <taxon>Pyramimonadaceae</taxon>
        <taxon>Cymbomonas</taxon>
    </lineage>
</organism>
<comment type="caution">
    <text evidence="2">The sequence shown here is derived from an EMBL/GenBank/DDBJ whole genome shotgun (WGS) entry which is preliminary data.</text>
</comment>
<evidence type="ECO:0000313" key="3">
    <source>
        <dbReference type="Proteomes" id="UP001190700"/>
    </source>
</evidence>
<keyword evidence="3" id="KW-1185">Reference proteome</keyword>
<evidence type="ECO:0000256" key="1">
    <source>
        <dbReference type="SAM" id="MobiDB-lite"/>
    </source>
</evidence>
<evidence type="ECO:0000313" key="2">
    <source>
        <dbReference type="EMBL" id="KAK3286981.1"/>
    </source>
</evidence>
<feature type="region of interest" description="Disordered" evidence="1">
    <location>
        <begin position="178"/>
        <end position="201"/>
    </location>
</feature>